<keyword evidence="3" id="KW-0732">Signal</keyword>
<sequence length="451" mass="50405">MRTLILALFLFLSSFIQASENESPYIISLETAPQLVPVYLNSSLITDSKVTDDYKKEAYQILLFDLDNSGLVQVMSKSNPLDAQAKLIAEGKNGPFQGKDKPAYFIIPKIEDTNLSVILYSTNHDWTKKFSVGALTLNIKQDRAKFHLLSDEIHKVLFGKSGIASTKIIYTLRSTGKNDWISDIYEMDYDGASNQKLLRDEGYIVTPQYVPPAQGKKSGSILYVSYKNGIPKIYFASLIDGKTSRFTKMNGNQLMPTMNRDRTYIAFVSDVTGNPDLFLAPFNGNIDPNLKPFQLFSSKMGVQGTPAFSPDGRKLAFVSNKDGSARIYIAEVPEKQGFVKGQLPELLTRFRRNCTAPSWSPDGTKIAYCSPVDGVHQIFCYDLRTGEETQVTTGSLEKQNPSFAPNSLHLVYNSSNGFESDLYIINLNQKKPVKISSGSGEKRFPHWEPRN</sequence>
<dbReference type="InterPro" id="IPR011659">
    <property type="entry name" value="WD40"/>
</dbReference>
<accession>A0A090E1H5</accession>
<evidence type="ECO:0000256" key="3">
    <source>
        <dbReference type="SAM" id="SignalP"/>
    </source>
</evidence>
<dbReference type="PANTHER" id="PTHR36842:SF1">
    <property type="entry name" value="PROTEIN TOLB"/>
    <property type="match status" value="1"/>
</dbReference>
<comment type="caution">
    <text evidence="4">The sequence shown here is derived from an EMBL/GenBank/DDBJ whole genome shotgun (WGS) entry which is preliminary data.</text>
</comment>
<evidence type="ECO:0000256" key="2">
    <source>
        <dbReference type="ARBA" id="ARBA00018228"/>
    </source>
</evidence>
<feature type="signal peptide" evidence="3">
    <location>
        <begin position="1"/>
        <end position="18"/>
    </location>
</feature>
<dbReference type="Gene3D" id="2.120.10.30">
    <property type="entry name" value="TolB, C-terminal domain"/>
    <property type="match status" value="2"/>
</dbReference>
<dbReference type="AlphaFoldDB" id="A0A090E1H5"/>
<dbReference type="Proteomes" id="UP000031552">
    <property type="component" value="Unassembled WGS sequence"/>
</dbReference>
<name>A0A090E1H5_9BACT</name>
<protein>
    <recommendedName>
        <fullName evidence="2">Protein TolB homolog</fullName>
    </recommendedName>
</protein>
<dbReference type="NCBIfam" id="NF002183">
    <property type="entry name" value="PRK01029.1"/>
    <property type="match status" value="1"/>
</dbReference>
<dbReference type="RefSeq" id="WP_041018104.1">
    <property type="nucleotide sequence ID" value="NZ_CCEJ010000008.1"/>
</dbReference>
<reference evidence="4" key="1">
    <citation type="submission" date="2013-12" db="EMBL/GenBank/DDBJ databases">
        <authorList>
            <person name="Linke B."/>
        </authorList>
    </citation>
    <scope>NUCLEOTIDE SEQUENCE [LARGE SCALE GENOMIC DNA]</scope>
    <source>
        <strain evidence="4">CRIB-18</strain>
    </source>
</reference>
<comment type="similarity">
    <text evidence="1">Belongs to the TolB family.</text>
</comment>
<dbReference type="PANTHER" id="PTHR36842">
    <property type="entry name" value="PROTEIN TOLB HOMOLOG"/>
    <property type="match status" value="1"/>
</dbReference>
<dbReference type="STRING" id="1437425.CSEC_1790"/>
<dbReference type="EMBL" id="CCEJ010000008">
    <property type="protein sequence ID" value="CDR34599.1"/>
    <property type="molecule type" value="Genomic_DNA"/>
</dbReference>
<dbReference type="Pfam" id="PF07676">
    <property type="entry name" value="PD40"/>
    <property type="match status" value="3"/>
</dbReference>
<reference evidence="4" key="2">
    <citation type="submission" date="2014-09" db="EMBL/GenBank/DDBJ databases">
        <title>Criblamydia sequanensis harbors a mega-plasmid encoding arsenite resistance.</title>
        <authorList>
            <person name="Bertelli C."/>
            <person name="Goesmann A."/>
            <person name="Greub G."/>
        </authorList>
    </citation>
    <scope>NUCLEOTIDE SEQUENCE [LARGE SCALE GENOMIC DNA]</scope>
    <source>
        <strain evidence="4">CRIB-18</strain>
    </source>
</reference>
<evidence type="ECO:0000313" key="5">
    <source>
        <dbReference type="Proteomes" id="UP000031552"/>
    </source>
</evidence>
<evidence type="ECO:0000256" key="1">
    <source>
        <dbReference type="ARBA" id="ARBA00009820"/>
    </source>
</evidence>
<dbReference type="SUPFAM" id="SSF69304">
    <property type="entry name" value="Tricorn protease N-terminal domain"/>
    <property type="match status" value="1"/>
</dbReference>
<gene>
    <name evidence="4" type="primary">tolB</name>
    <name evidence="4" type="ORF">CSEC_1790</name>
</gene>
<feature type="chain" id="PRO_5001854485" description="Protein TolB homolog" evidence="3">
    <location>
        <begin position="19"/>
        <end position="451"/>
    </location>
</feature>
<keyword evidence="5" id="KW-1185">Reference proteome</keyword>
<dbReference type="InterPro" id="IPR011042">
    <property type="entry name" value="6-blade_b-propeller_TolB-like"/>
</dbReference>
<organism evidence="4 5">
    <name type="scientific">Candidatus Criblamydia sequanensis CRIB-18</name>
    <dbReference type="NCBI Taxonomy" id="1437425"/>
    <lineage>
        <taxon>Bacteria</taxon>
        <taxon>Pseudomonadati</taxon>
        <taxon>Chlamydiota</taxon>
        <taxon>Chlamydiia</taxon>
        <taxon>Parachlamydiales</taxon>
        <taxon>Candidatus Criblamydiaceae</taxon>
        <taxon>Candidatus Criblamydia</taxon>
    </lineage>
</organism>
<evidence type="ECO:0000313" key="4">
    <source>
        <dbReference type="EMBL" id="CDR34599.1"/>
    </source>
</evidence>
<proteinExistence type="inferred from homology"/>
<dbReference type="eggNOG" id="COG0823">
    <property type="taxonomic scope" value="Bacteria"/>
</dbReference>
<dbReference type="OrthoDB" id="108903at2"/>